<dbReference type="InterPro" id="IPR006311">
    <property type="entry name" value="TAT_signal"/>
</dbReference>
<keyword evidence="2 4" id="KW-0378">Hydrolase</keyword>
<protein>
    <submittedName>
        <fullName evidence="5">Glycoside hydrolase family 28 protein</fullName>
    </submittedName>
</protein>
<dbReference type="PROSITE" id="PS00502">
    <property type="entry name" value="POLYGALACTURONASE"/>
    <property type="match status" value="1"/>
</dbReference>
<dbReference type="SMART" id="SM00710">
    <property type="entry name" value="PbH1"/>
    <property type="match status" value="5"/>
</dbReference>
<dbReference type="InterPro" id="IPR011050">
    <property type="entry name" value="Pectin_lyase_fold/virulence"/>
</dbReference>
<keyword evidence="3 4" id="KW-0326">Glycosidase</keyword>
<evidence type="ECO:0000256" key="1">
    <source>
        <dbReference type="ARBA" id="ARBA00008834"/>
    </source>
</evidence>
<dbReference type="EMBL" id="DSGB01000003">
    <property type="protein sequence ID" value="HER95513.1"/>
    <property type="molecule type" value="Genomic_DNA"/>
</dbReference>
<organism evidence="5">
    <name type="scientific">Rhodothermus marinus</name>
    <name type="common">Rhodothermus obamensis</name>
    <dbReference type="NCBI Taxonomy" id="29549"/>
    <lineage>
        <taxon>Bacteria</taxon>
        <taxon>Pseudomonadati</taxon>
        <taxon>Rhodothermota</taxon>
        <taxon>Rhodothermia</taxon>
        <taxon>Rhodothermales</taxon>
        <taxon>Rhodothermaceae</taxon>
        <taxon>Rhodothermus</taxon>
    </lineage>
</organism>
<dbReference type="AlphaFoldDB" id="A0A7V2F628"/>
<gene>
    <name evidence="5" type="ORF">ENO59_03210</name>
</gene>
<dbReference type="PANTHER" id="PTHR31339">
    <property type="entry name" value="PECTIN LYASE-RELATED"/>
    <property type="match status" value="1"/>
</dbReference>
<dbReference type="InterPro" id="IPR051801">
    <property type="entry name" value="GH28_Enzymes"/>
</dbReference>
<dbReference type="GO" id="GO:0004650">
    <property type="term" value="F:polygalacturonase activity"/>
    <property type="evidence" value="ECO:0007669"/>
    <property type="project" value="InterPro"/>
</dbReference>
<dbReference type="PROSITE" id="PS51318">
    <property type="entry name" value="TAT"/>
    <property type="match status" value="1"/>
</dbReference>
<dbReference type="Pfam" id="PF00295">
    <property type="entry name" value="Glyco_hydro_28"/>
    <property type="match status" value="1"/>
</dbReference>
<dbReference type="GO" id="GO:0005975">
    <property type="term" value="P:carbohydrate metabolic process"/>
    <property type="evidence" value="ECO:0007669"/>
    <property type="project" value="InterPro"/>
</dbReference>
<sequence>MKEITDMPRRRFLELAAIGAGSLLVWPQHVFAGAEGWALVPDILARIRPPVFPQRDFLLTRYGGVGNGRTDATEAFRRAIEACHRAGGGRVVVPRGTFLTGPVRLASNVNLHLDEGAVVRFKPDPSAYLPVVFTRWEGVEVMNYAPLIYAFGQENIAITGGGVLDGQADEAHWWPWKGRKEYGWREGMPHQDEGRRRLFDMAEAGIPPEQRILGEGAYLRPNFIQFYRCRNVLIEGVTIINSPMWEIHPVLCENVTVRSVTVRSHGPNNDGCNPESCRYVLIEDCLFDTGDDCIAIKSGRNADGRRLSVPSEYIVIRNCNMRDGHGGVVIGSEISGGARYIFAERCAMSSPNLDRALRIKTNSVRGGIIEHIYMRDVEVGQVAEAVVHVNFYYEEGDAGRFDPIVRHIEVRNLTSRQSPYALYLRGYARAPIRDVRLIDCTFDGVEKNLTEYVDGLYFQNVRINGKRIDP</sequence>
<evidence type="ECO:0000313" key="5">
    <source>
        <dbReference type="EMBL" id="HER95513.1"/>
    </source>
</evidence>
<evidence type="ECO:0000256" key="4">
    <source>
        <dbReference type="RuleBase" id="RU361169"/>
    </source>
</evidence>
<comment type="caution">
    <text evidence="5">The sequence shown here is derived from an EMBL/GenBank/DDBJ whole genome shotgun (WGS) entry which is preliminary data.</text>
</comment>
<name>A0A7V2F628_RHOMR</name>
<evidence type="ECO:0000256" key="2">
    <source>
        <dbReference type="ARBA" id="ARBA00022801"/>
    </source>
</evidence>
<dbReference type="Gene3D" id="2.160.20.10">
    <property type="entry name" value="Single-stranded right-handed beta-helix, Pectin lyase-like"/>
    <property type="match status" value="1"/>
</dbReference>
<comment type="similarity">
    <text evidence="1 4">Belongs to the glycosyl hydrolase 28 family.</text>
</comment>
<dbReference type="SUPFAM" id="SSF51126">
    <property type="entry name" value="Pectin lyase-like"/>
    <property type="match status" value="1"/>
</dbReference>
<proteinExistence type="inferred from homology"/>
<reference evidence="5" key="1">
    <citation type="journal article" date="2020" name="mSystems">
        <title>Genome- and Community-Level Interaction Insights into Carbon Utilization and Element Cycling Functions of Hydrothermarchaeota in Hydrothermal Sediment.</title>
        <authorList>
            <person name="Zhou Z."/>
            <person name="Liu Y."/>
            <person name="Xu W."/>
            <person name="Pan J."/>
            <person name="Luo Z.H."/>
            <person name="Li M."/>
        </authorList>
    </citation>
    <scope>NUCLEOTIDE SEQUENCE [LARGE SCALE GENOMIC DNA]</scope>
    <source>
        <strain evidence="5">SpSt-143</strain>
    </source>
</reference>
<dbReference type="InterPro" id="IPR012334">
    <property type="entry name" value="Pectin_lyas_fold"/>
</dbReference>
<accession>A0A7V2F628</accession>
<dbReference type="InterPro" id="IPR000743">
    <property type="entry name" value="Glyco_hydro_28"/>
</dbReference>
<dbReference type="PANTHER" id="PTHR31339:SF9">
    <property type="entry name" value="PLASMIN AND FIBRONECTIN-BINDING PROTEIN A"/>
    <property type="match status" value="1"/>
</dbReference>
<dbReference type="InterPro" id="IPR006626">
    <property type="entry name" value="PbH1"/>
</dbReference>
<evidence type="ECO:0000256" key="3">
    <source>
        <dbReference type="ARBA" id="ARBA00023295"/>
    </source>
</evidence>